<reference evidence="12 13" key="1">
    <citation type="submission" date="2024-05" db="EMBL/GenBank/DDBJ databases">
        <title>Culex pipiens pipiens assembly and annotation.</title>
        <authorList>
            <person name="Alout H."/>
            <person name="Durand T."/>
        </authorList>
    </citation>
    <scope>NUCLEOTIDE SEQUENCE [LARGE SCALE GENOMIC DNA]</scope>
    <source>
        <strain evidence="12">HA-2024</strain>
        <tissue evidence="12">Whole body</tissue>
    </source>
</reference>
<protein>
    <recommendedName>
        <fullName evidence="11">GATA-type domain-containing protein</fullName>
    </recommendedName>
</protein>
<feature type="compositionally biased region" description="Low complexity" evidence="10">
    <location>
        <begin position="721"/>
        <end position="735"/>
    </location>
</feature>
<dbReference type="EMBL" id="JBEHCU010007360">
    <property type="protein sequence ID" value="KAL1394972.1"/>
    <property type="molecule type" value="Genomic_DNA"/>
</dbReference>
<dbReference type="InterPro" id="IPR000679">
    <property type="entry name" value="Znf_GATA"/>
</dbReference>
<comment type="subcellular location">
    <subcellularLocation>
        <location evidence="1">Nucleus</location>
    </subcellularLocation>
</comment>
<evidence type="ECO:0000256" key="8">
    <source>
        <dbReference type="ARBA" id="ARBA00023242"/>
    </source>
</evidence>
<feature type="compositionally biased region" description="Low complexity" evidence="10">
    <location>
        <begin position="299"/>
        <end position="326"/>
    </location>
</feature>
<dbReference type="Gene3D" id="3.30.50.10">
    <property type="entry name" value="Erythroid Transcription Factor GATA-1, subunit A"/>
    <property type="match status" value="2"/>
</dbReference>
<feature type="region of interest" description="Disordered" evidence="10">
    <location>
        <begin position="535"/>
        <end position="563"/>
    </location>
</feature>
<dbReference type="InterPro" id="IPR039355">
    <property type="entry name" value="Transcription_factor_GATA"/>
</dbReference>
<feature type="compositionally biased region" description="Polar residues" evidence="10">
    <location>
        <begin position="535"/>
        <end position="548"/>
    </location>
</feature>
<gene>
    <name evidence="12" type="ORF">pipiens_011578</name>
</gene>
<dbReference type="SUPFAM" id="SSF57716">
    <property type="entry name" value="Glucocorticoid receptor-like (DNA-binding domain)"/>
    <property type="match status" value="2"/>
</dbReference>
<keyword evidence="7" id="KW-0804">Transcription</keyword>
<keyword evidence="6" id="KW-0238">DNA-binding</keyword>
<proteinExistence type="predicted"/>
<feature type="region of interest" description="Disordered" evidence="10">
    <location>
        <begin position="1"/>
        <end position="89"/>
    </location>
</feature>
<dbReference type="GO" id="GO:0005634">
    <property type="term" value="C:nucleus"/>
    <property type="evidence" value="ECO:0007669"/>
    <property type="project" value="UniProtKB-SubCell"/>
</dbReference>
<feature type="compositionally biased region" description="Low complexity" evidence="10">
    <location>
        <begin position="78"/>
        <end position="89"/>
    </location>
</feature>
<dbReference type="PRINTS" id="PR00619">
    <property type="entry name" value="GATAZNFINGER"/>
</dbReference>
<evidence type="ECO:0000256" key="5">
    <source>
        <dbReference type="ARBA" id="ARBA00023015"/>
    </source>
</evidence>
<feature type="compositionally biased region" description="Low complexity" evidence="10">
    <location>
        <begin position="16"/>
        <end position="55"/>
    </location>
</feature>
<dbReference type="AlphaFoldDB" id="A0ABD1D777"/>
<evidence type="ECO:0000256" key="1">
    <source>
        <dbReference type="ARBA" id="ARBA00004123"/>
    </source>
</evidence>
<evidence type="ECO:0000256" key="4">
    <source>
        <dbReference type="ARBA" id="ARBA00022833"/>
    </source>
</evidence>
<name>A0ABD1D777_CULPP</name>
<dbReference type="Pfam" id="PF00320">
    <property type="entry name" value="GATA"/>
    <property type="match status" value="2"/>
</dbReference>
<dbReference type="PROSITE" id="PS00344">
    <property type="entry name" value="GATA_ZN_FINGER_1"/>
    <property type="match status" value="2"/>
</dbReference>
<accession>A0ABD1D777</accession>
<evidence type="ECO:0000313" key="12">
    <source>
        <dbReference type="EMBL" id="KAL1394972.1"/>
    </source>
</evidence>
<dbReference type="InterPro" id="IPR013088">
    <property type="entry name" value="Znf_NHR/GATA"/>
</dbReference>
<dbReference type="GO" id="GO:0008270">
    <property type="term" value="F:zinc ion binding"/>
    <property type="evidence" value="ECO:0007669"/>
    <property type="project" value="UniProtKB-KW"/>
</dbReference>
<dbReference type="CDD" id="cd00202">
    <property type="entry name" value="ZnF_GATA"/>
    <property type="match status" value="2"/>
</dbReference>
<feature type="compositionally biased region" description="Polar residues" evidence="10">
    <location>
        <begin position="707"/>
        <end position="720"/>
    </location>
</feature>
<feature type="compositionally biased region" description="Basic residues" evidence="10">
    <location>
        <begin position="260"/>
        <end position="271"/>
    </location>
</feature>
<keyword evidence="3 9" id="KW-0863">Zinc-finger</keyword>
<feature type="region of interest" description="Disordered" evidence="10">
    <location>
        <begin position="693"/>
        <end position="773"/>
    </location>
</feature>
<evidence type="ECO:0000256" key="10">
    <source>
        <dbReference type="SAM" id="MobiDB-lite"/>
    </source>
</evidence>
<feature type="compositionally biased region" description="Low complexity" evidence="10">
    <location>
        <begin position="272"/>
        <end position="282"/>
    </location>
</feature>
<keyword evidence="8" id="KW-0539">Nucleus</keyword>
<dbReference type="PANTHER" id="PTHR10071:SF281">
    <property type="entry name" value="BOX A-BINDING FACTOR-RELATED"/>
    <property type="match status" value="1"/>
</dbReference>
<feature type="compositionally biased region" description="Polar residues" evidence="10">
    <location>
        <begin position="736"/>
        <end position="773"/>
    </location>
</feature>
<feature type="domain" description="GATA-type" evidence="11">
    <location>
        <begin position="501"/>
        <end position="538"/>
    </location>
</feature>
<dbReference type="PANTHER" id="PTHR10071">
    <property type="entry name" value="TRANSCRIPTION FACTOR GATA FAMILY MEMBER"/>
    <property type="match status" value="1"/>
</dbReference>
<keyword evidence="5" id="KW-0805">Transcription regulation</keyword>
<dbReference type="Proteomes" id="UP001562425">
    <property type="component" value="Unassembled WGS sequence"/>
</dbReference>
<dbReference type="FunFam" id="3.30.50.10:FF:000032">
    <property type="entry name" value="Transcription factor GATA-3"/>
    <property type="match status" value="1"/>
</dbReference>
<sequence length="773" mass="84124">MKMTVNPVPAGNPSDANNNSVSVSCPSSTSATPITSTSTAPASASGGTAATAAAGLPKMESRDSKDSTSKTDAESPEQHQPVQQDQQPLQQVEVQEIIVPAEMTNAEGQSPALPTAVIINQHKHRMITTSGEIAESHEIPHPDATEYESVEYHQATVTTAGGQTYAYEQIPTSQGNNGAGASPVPQYLKRESSLEKERLVAAEAHGQIPVQTQTIFVEYKNEVEEPVRYGNPSLVRYEDLKYHPHYLHYQKPHPSLAIPHHAHPHHAHHAHVQQVQQHPSQQEVDSSIKAEHLEHQHHQQQQQSHSQLQQHHQSQQQQQHQQQAHQHTIHIYETHEAAQSGEVQQSETPASEVKTHYTNLEPVHSLSSSQNYYIAPESYQSTANYPYIPTKETVYYHSASPNTVLYKSSDPTLTSSSIIPTKQIHYTSQNLYENTPAHNSSSPGAQQMYPYWNGNMDYTTTFTGAVVMDQAPSGGAEYGNNGQAWQIGSLNDGYEPSIGLPTEHRECVNCGSSDTPLWRRDNVGHTLCNACALYNRQNPGTNRPPNRSQKAKQAPKAPVPGNRRTGVTCANCQTTTTTLWRRNNRGEPVCNACGLYHKLHNVDRPLTMKKDGIQTRKRKPKSSQSIPSLNGMVSEKLLPSMIPNQLHSAVGPSSVAAGGPQKLLLQPPLSHMVAVSSSSQSMDLHSSHAITSSSASSVLAPTSSASGINSAQDQRYVDSTSTASSMSPHLPSSNSLTRHVTTSVPTLDTTSRPSNGEITSVITSTGVTERSSN</sequence>
<evidence type="ECO:0000259" key="11">
    <source>
        <dbReference type="PROSITE" id="PS50114"/>
    </source>
</evidence>
<feature type="compositionally biased region" description="Basic and acidic residues" evidence="10">
    <location>
        <begin position="59"/>
        <end position="77"/>
    </location>
</feature>
<evidence type="ECO:0000256" key="3">
    <source>
        <dbReference type="ARBA" id="ARBA00022771"/>
    </source>
</evidence>
<feature type="domain" description="GATA-type" evidence="11">
    <location>
        <begin position="563"/>
        <end position="616"/>
    </location>
</feature>
<keyword evidence="13" id="KW-1185">Reference proteome</keyword>
<feature type="compositionally biased region" description="Basic and acidic residues" evidence="10">
    <location>
        <begin position="286"/>
        <end position="297"/>
    </location>
</feature>
<dbReference type="SMART" id="SM00401">
    <property type="entry name" value="ZnF_GATA"/>
    <property type="match status" value="2"/>
</dbReference>
<dbReference type="PROSITE" id="PS50114">
    <property type="entry name" value="GATA_ZN_FINGER_2"/>
    <property type="match status" value="2"/>
</dbReference>
<feature type="compositionally biased region" description="Low complexity" evidence="10">
    <location>
        <begin position="693"/>
        <end position="706"/>
    </location>
</feature>
<dbReference type="GO" id="GO:0003677">
    <property type="term" value="F:DNA binding"/>
    <property type="evidence" value="ECO:0007669"/>
    <property type="project" value="UniProtKB-KW"/>
</dbReference>
<evidence type="ECO:0000256" key="2">
    <source>
        <dbReference type="ARBA" id="ARBA00022723"/>
    </source>
</evidence>
<evidence type="ECO:0000256" key="9">
    <source>
        <dbReference type="PROSITE-ProRule" id="PRU00094"/>
    </source>
</evidence>
<organism evidence="12 13">
    <name type="scientific">Culex pipiens pipiens</name>
    <name type="common">Northern house mosquito</name>
    <dbReference type="NCBI Taxonomy" id="38569"/>
    <lineage>
        <taxon>Eukaryota</taxon>
        <taxon>Metazoa</taxon>
        <taxon>Ecdysozoa</taxon>
        <taxon>Arthropoda</taxon>
        <taxon>Hexapoda</taxon>
        <taxon>Insecta</taxon>
        <taxon>Pterygota</taxon>
        <taxon>Neoptera</taxon>
        <taxon>Endopterygota</taxon>
        <taxon>Diptera</taxon>
        <taxon>Nematocera</taxon>
        <taxon>Culicoidea</taxon>
        <taxon>Culicidae</taxon>
        <taxon>Culicinae</taxon>
        <taxon>Culicini</taxon>
        <taxon>Culex</taxon>
        <taxon>Culex</taxon>
    </lineage>
</organism>
<evidence type="ECO:0000313" key="13">
    <source>
        <dbReference type="Proteomes" id="UP001562425"/>
    </source>
</evidence>
<evidence type="ECO:0000256" key="7">
    <source>
        <dbReference type="ARBA" id="ARBA00023163"/>
    </source>
</evidence>
<keyword evidence="4" id="KW-0862">Zinc</keyword>
<evidence type="ECO:0000256" key="6">
    <source>
        <dbReference type="ARBA" id="ARBA00023125"/>
    </source>
</evidence>
<feature type="region of interest" description="Disordered" evidence="10">
    <location>
        <begin position="251"/>
        <end position="327"/>
    </location>
</feature>
<keyword evidence="2" id="KW-0479">Metal-binding</keyword>
<comment type="caution">
    <text evidence="12">The sequence shown here is derived from an EMBL/GenBank/DDBJ whole genome shotgun (WGS) entry which is preliminary data.</text>
</comment>